<reference evidence="1 2" key="1">
    <citation type="journal article" date="2023" name="Microb. Genom.">
        <title>Mesoterricola silvestris gen. nov., sp. nov., Mesoterricola sediminis sp. nov., Geothrix oryzae sp. nov., Geothrix edaphica sp. nov., Geothrix rubra sp. nov., and Geothrix limicola sp. nov., six novel members of Acidobacteriota isolated from soils.</title>
        <authorList>
            <person name="Weisberg A.J."/>
            <person name="Pearce E."/>
            <person name="Kramer C.G."/>
            <person name="Chang J.H."/>
            <person name="Clarke C.R."/>
        </authorList>
    </citation>
    <scope>NUCLEOTIDE SEQUENCE [LARGE SCALE GENOMIC DNA]</scope>
    <source>
        <strain evidence="1 2">ID09-01A</strain>
    </source>
</reference>
<dbReference type="EMBL" id="JARAYU010000030">
    <property type="protein sequence ID" value="MDX3706592.1"/>
    <property type="molecule type" value="Genomic_DNA"/>
</dbReference>
<gene>
    <name evidence="1" type="ORF">PV662_44350</name>
</gene>
<evidence type="ECO:0000313" key="1">
    <source>
        <dbReference type="EMBL" id="MDX3706592.1"/>
    </source>
</evidence>
<dbReference type="Proteomes" id="UP001271274">
    <property type="component" value="Unassembled WGS sequence"/>
</dbReference>
<accession>A0ABU4NX11</accession>
<evidence type="ECO:0000313" key="2">
    <source>
        <dbReference type="Proteomes" id="UP001271274"/>
    </source>
</evidence>
<organism evidence="1 2">
    <name type="scientific">Streptomyces europaeiscabiei</name>
    <dbReference type="NCBI Taxonomy" id="146819"/>
    <lineage>
        <taxon>Bacteria</taxon>
        <taxon>Bacillati</taxon>
        <taxon>Actinomycetota</taxon>
        <taxon>Actinomycetes</taxon>
        <taxon>Kitasatosporales</taxon>
        <taxon>Streptomycetaceae</taxon>
        <taxon>Streptomyces</taxon>
    </lineage>
</organism>
<proteinExistence type="predicted"/>
<sequence length="160" mass="17163">MKMPHHALDITLTRPLTPAELHQATRTMPLAANHDTTHLLALVSAKTPGKALNRLRHQTGALLPIDVITTHYPDADGKILLNLAYPPATHADLQAAANSAGQPLRLFLQMALHRALAQHADEEAERLDRALQQLLAHTTPAHLVAAVGHALTRTSGAAPC</sequence>
<keyword evidence="2" id="KW-1185">Reference proteome</keyword>
<dbReference type="RefSeq" id="WP_319063743.1">
    <property type="nucleotide sequence ID" value="NZ_JARAYT010000029.1"/>
</dbReference>
<protein>
    <submittedName>
        <fullName evidence="1">Uncharacterized protein</fullName>
    </submittedName>
</protein>
<comment type="caution">
    <text evidence="1">The sequence shown here is derived from an EMBL/GenBank/DDBJ whole genome shotgun (WGS) entry which is preliminary data.</text>
</comment>
<name>A0ABU4NX11_9ACTN</name>